<dbReference type="Proteomes" id="UP000694867">
    <property type="component" value="Unplaced"/>
</dbReference>
<dbReference type="SMART" id="SM00631">
    <property type="entry name" value="Zn_pept"/>
    <property type="match status" value="1"/>
</dbReference>
<sequence length="930" mass="103760">MGPYGGVLVCSAFQQSRSKILQKACSSPVVAKKTGEKLHSDLEVLLLERSEEGVLKKVNSVRNHLQGIGNSVDVSPVAALVTRIAFLLDKYPDASEISQGVITILRVICTHERGGAGCAQTLAYSEALNSLLSAYSRQRSINREMYLLLAKVCVHDKLFSVKARFTGVFGIPLNDLNSNAGAAKEMSTQPILQVLRAVLANRLNVTLLNRRGLLPALVMLMKKKQGVIDMEMVLLCECLAAASRSKNSVMQLLEQNVLDLLLPLLERGGMCTSEKIRCLLAVLQVVIHVVSFKMGRKAVARKSLCAQLMSLADLMTGQQGLLNGISEILYRCLPPLRLPIERTSRNYTTMLRESFNKRLSSSPPNKDSSDSSLVELFRRITSFDDNLEDLPYLGNIDRKQVLLNLAKDVVRPPPEGMEAGGWVAEAEFWMLNPSNLQMNLEPLNVSPALESLALLNHVKAHYNQELTTKRFPVVYDVTHGPLFEDLSFESRFEGGNLRRVIQRSSREYDLVLNPDVNTMRHHFWFYFGVKNMTARVVYTFNIINLDRRDTMYTKRGNAGGLSPLLFSDGSWTRLSSLPGFSLSCYRNHYRHPLKGHHYYTLSLTFLLPANSTCYLSSSFPYSYSLLRTHLCTTAFNSNSVFYKVRKMCNSVLGNKCYLLTITDKSNLSRAAQKPVIFISSRVHPGETNSSHIMHGALQALLSEHPAAVSLREKFVFYVVPMLNPDGVVCGNQRCGMAGADLNRQYENPCPTQHPTVFYTKALLTYLTANNRPPLVVCDIHGHSRAHNVFMFGCEDTPAQRLLPNVLHNRLKSFNQGQCTYKLEASKRGALRISAWKELNLSLSYTMECTIAGCDSRGYKGFHLGVEELKEIGRELIFALDEIGDSRESIESIAAKTDFSKQNLSVPAEKIHCSDSSSSSDDEANVIEDDD</sequence>
<dbReference type="RefSeq" id="XP_003742202.1">
    <property type="nucleotide sequence ID" value="XM_003742154.1"/>
</dbReference>
<comment type="cofactor">
    <cofactor evidence="1">
        <name>Zn(2+)</name>
        <dbReference type="ChEBI" id="CHEBI:29105"/>
    </cofactor>
</comment>
<dbReference type="PANTHER" id="PTHR12756">
    <property type="entry name" value="CYTOSOLIC CARBOXYPEPTIDASE"/>
    <property type="match status" value="1"/>
</dbReference>
<keyword evidence="6" id="KW-1185">Reference proteome</keyword>
<feature type="region of interest" description="Disordered" evidence="4">
    <location>
        <begin position="902"/>
        <end position="930"/>
    </location>
</feature>
<dbReference type="GO" id="GO:0008270">
    <property type="term" value="F:zinc ion binding"/>
    <property type="evidence" value="ECO:0007669"/>
    <property type="project" value="InterPro"/>
</dbReference>
<dbReference type="Pfam" id="PF25571">
    <property type="entry name" value="TPR_CCP1_N"/>
    <property type="match status" value="1"/>
</dbReference>
<evidence type="ECO:0000256" key="1">
    <source>
        <dbReference type="ARBA" id="ARBA00001947"/>
    </source>
</evidence>
<dbReference type="Gene3D" id="3.40.630.10">
    <property type="entry name" value="Zn peptidases"/>
    <property type="match status" value="1"/>
</dbReference>
<organism evidence="6 7">
    <name type="scientific">Galendromus occidentalis</name>
    <name type="common">western predatory mite</name>
    <dbReference type="NCBI Taxonomy" id="34638"/>
    <lineage>
        <taxon>Eukaryota</taxon>
        <taxon>Metazoa</taxon>
        <taxon>Ecdysozoa</taxon>
        <taxon>Arthropoda</taxon>
        <taxon>Chelicerata</taxon>
        <taxon>Arachnida</taxon>
        <taxon>Acari</taxon>
        <taxon>Parasitiformes</taxon>
        <taxon>Mesostigmata</taxon>
        <taxon>Gamasina</taxon>
        <taxon>Phytoseioidea</taxon>
        <taxon>Phytoseiidae</taxon>
        <taxon>Typhlodrominae</taxon>
        <taxon>Galendromus</taxon>
    </lineage>
</organism>
<comment type="similarity">
    <text evidence="2 3">Belongs to the peptidase M14 family.</text>
</comment>
<dbReference type="InterPro" id="IPR040626">
    <property type="entry name" value="Pepdidase_M14_N"/>
</dbReference>
<reference evidence="7" key="1">
    <citation type="submission" date="2025-08" db="UniProtKB">
        <authorList>
            <consortium name="RefSeq"/>
        </authorList>
    </citation>
    <scope>IDENTIFICATION</scope>
</reference>
<protein>
    <submittedName>
        <fullName evidence="7">Uncharacterized protein LOC100906738</fullName>
    </submittedName>
</protein>
<dbReference type="PROSITE" id="PS52035">
    <property type="entry name" value="PEPTIDASE_M14"/>
    <property type="match status" value="1"/>
</dbReference>
<dbReference type="Gene3D" id="2.60.40.3120">
    <property type="match status" value="1"/>
</dbReference>
<dbReference type="GeneID" id="100906738"/>
<evidence type="ECO:0000256" key="2">
    <source>
        <dbReference type="ARBA" id="ARBA00005988"/>
    </source>
</evidence>
<dbReference type="PANTHER" id="PTHR12756:SF11">
    <property type="entry name" value="CYTOSOLIC CARBOXYPEPTIDASE 1"/>
    <property type="match status" value="1"/>
</dbReference>
<evidence type="ECO:0000313" key="6">
    <source>
        <dbReference type="Proteomes" id="UP000694867"/>
    </source>
</evidence>
<dbReference type="AlphaFoldDB" id="A0AAJ6VWT5"/>
<gene>
    <name evidence="7" type="primary">LOC100906738</name>
</gene>
<dbReference type="InterPro" id="IPR000834">
    <property type="entry name" value="Peptidase_M14"/>
</dbReference>
<evidence type="ECO:0000256" key="4">
    <source>
        <dbReference type="SAM" id="MobiDB-lite"/>
    </source>
</evidence>
<dbReference type="KEGG" id="goe:100906738"/>
<dbReference type="Pfam" id="PF18027">
    <property type="entry name" value="Pepdidase_M14_N"/>
    <property type="match status" value="1"/>
</dbReference>
<evidence type="ECO:0000256" key="3">
    <source>
        <dbReference type="PROSITE-ProRule" id="PRU01379"/>
    </source>
</evidence>
<accession>A0AAJ6VWT5</accession>
<dbReference type="Pfam" id="PF00246">
    <property type="entry name" value="Peptidase_M14"/>
    <property type="match status" value="1"/>
</dbReference>
<dbReference type="InterPro" id="IPR050821">
    <property type="entry name" value="Cytosolic_carboxypeptidase"/>
</dbReference>
<dbReference type="GO" id="GO:0006508">
    <property type="term" value="P:proteolysis"/>
    <property type="evidence" value="ECO:0007669"/>
    <property type="project" value="InterPro"/>
</dbReference>
<feature type="domain" description="Peptidase M14" evidence="5">
    <location>
        <begin position="619"/>
        <end position="886"/>
    </location>
</feature>
<feature type="active site" description="Proton donor/acceptor" evidence="3">
    <location>
        <position position="847"/>
    </location>
</feature>
<dbReference type="GO" id="GO:0004181">
    <property type="term" value="F:metallocarboxypeptidase activity"/>
    <property type="evidence" value="ECO:0007669"/>
    <property type="project" value="InterPro"/>
</dbReference>
<evidence type="ECO:0000313" key="7">
    <source>
        <dbReference type="RefSeq" id="XP_003742202.1"/>
    </source>
</evidence>
<dbReference type="SUPFAM" id="SSF53187">
    <property type="entry name" value="Zn-dependent exopeptidases"/>
    <property type="match status" value="1"/>
</dbReference>
<name>A0AAJ6VWT5_9ACAR</name>
<evidence type="ECO:0000259" key="5">
    <source>
        <dbReference type="PROSITE" id="PS52035"/>
    </source>
</evidence>
<feature type="compositionally biased region" description="Acidic residues" evidence="4">
    <location>
        <begin position="919"/>
        <end position="930"/>
    </location>
</feature>
<proteinExistence type="inferred from homology"/>